<dbReference type="EMBL" id="NBSK02000006">
    <property type="protein sequence ID" value="KAJ0199186.1"/>
    <property type="molecule type" value="Genomic_DNA"/>
</dbReference>
<dbReference type="Proteomes" id="UP000235145">
    <property type="component" value="Unassembled WGS sequence"/>
</dbReference>
<gene>
    <name evidence="1" type="ORF">LSAT_V11C600300210</name>
</gene>
<protein>
    <submittedName>
        <fullName evidence="1">Uncharacterized protein</fullName>
    </submittedName>
</protein>
<organism evidence="1 2">
    <name type="scientific">Lactuca sativa</name>
    <name type="common">Garden lettuce</name>
    <dbReference type="NCBI Taxonomy" id="4236"/>
    <lineage>
        <taxon>Eukaryota</taxon>
        <taxon>Viridiplantae</taxon>
        <taxon>Streptophyta</taxon>
        <taxon>Embryophyta</taxon>
        <taxon>Tracheophyta</taxon>
        <taxon>Spermatophyta</taxon>
        <taxon>Magnoliopsida</taxon>
        <taxon>eudicotyledons</taxon>
        <taxon>Gunneridae</taxon>
        <taxon>Pentapetalae</taxon>
        <taxon>asterids</taxon>
        <taxon>campanulids</taxon>
        <taxon>Asterales</taxon>
        <taxon>Asteraceae</taxon>
        <taxon>Cichorioideae</taxon>
        <taxon>Cichorieae</taxon>
        <taxon>Lactucinae</taxon>
        <taxon>Lactuca</taxon>
    </lineage>
</organism>
<proteinExistence type="predicted"/>
<accession>A0A9R1V401</accession>
<evidence type="ECO:0000313" key="1">
    <source>
        <dbReference type="EMBL" id="KAJ0199186.1"/>
    </source>
</evidence>
<evidence type="ECO:0000313" key="2">
    <source>
        <dbReference type="Proteomes" id="UP000235145"/>
    </source>
</evidence>
<keyword evidence="2" id="KW-1185">Reference proteome</keyword>
<name>A0A9R1V401_LACSA</name>
<comment type="caution">
    <text evidence="1">The sequence shown here is derived from an EMBL/GenBank/DDBJ whole genome shotgun (WGS) entry which is preliminary data.</text>
</comment>
<sequence length="90" mass="10177">MDDLAIKIKKVKALTVKLEHADKQIIDLLCERVVMKSCVADVNELILDIIETRDSMITITVKKHLSEKLRSVFAMLNRLEGVSESNSIPK</sequence>
<reference evidence="1 2" key="1">
    <citation type="journal article" date="2017" name="Nat. Commun.">
        <title>Genome assembly with in vitro proximity ligation data and whole-genome triplication in lettuce.</title>
        <authorList>
            <person name="Reyes-Chin-Wo S."/>
            <person name="Wang Z."/>
            <person name="Yang X."/>
            <person name="Kozik A."/>
            <person name="Arikit S."/>
            <person name="Song C."/>
            <person name="Xia L."/>
            <person name="Froenicke L."/>
            <person name="Lavelle D.O."/>
            <person name="Truco M.J."/>
            <person name="Xia R."/>
            <person name="Zhu S."/>
            <person name="Xu C."/>
            <person name="Xu H."/>
            <person name="Xu X."/>
            <person name="Cox K."/>
            <person name="Korf I."/>
            <person name="Meyers B.C."/>
            <person name="Michelmore R.W."/>
        </authorList>
    </citation>
    <scope>NUCLEOTIDE SEQUENCE [LARGE SCALE GENOMIC DNA]</scope>
    <source>
        <strain evidence="2">cv. Salinas</strain>
        <tissue evidence="1">Seedlings</tissue>
    </source>
</reference>
<dbReference type="AlphaFoldDB" id="A0A9R1V401"/>